<feature type="compositionally biased region" description="Low complexity" evidence="1">
    <location>
        <begin position="49"/>
        <end position="99"/>
    </location>
</feature>
<name>A0A543IVU4_9ACTN</name>
<protein>
    <submittedName>
        <fullName evidence="2">Uncharacterized protein</fullName>
    </submittedName>
</protein>
<dbReference type="AlphaFoldDB" id="A0A543IVU4"/>
<feature type="compositionally biased region" description="Basic and acidic residues" evidence="1">
    <location>
        <begin position="139"/>
        <end position="148"/>
    </location>
</feature>
<feature type="compositionally biased region" description="Basic and acidic residues" evidence="1">
    <location>
        <begin position="109"/>
        <end position="128"/>
    </location>
</feature>
<feature type="region of interest" description="Disordered" evidence="1">
    <location>
        <begin position="314"/>
        <end position="342"/>
    </location>
</feature>
<organism evidence="2 3">
    <name type="scientific">Thermopolyspora flexuosa</name>
    <dbReference type="NCBI Taxonomy" id="103836"/>
    <lineage>
        <taxon>Bacteria</taxon>
        <taxon>Bacillati</taxon>
        <taxon>Actinomycetota</taxon>
        <taxon>Actinomycetes</taxon>
        <taxon>Streptosporangiales</taxon>
        <taxon>Streptosporangiaceae</taxon>
        <taxon>Thermopolyspora</taxon>
    </lineage>
</organism>
<keyword evidence="3" id="KW-1185">Reference proteome</keyword>
<dbReference type="EMBL" id="VFPQ01000001">
    <property type="protein sequence ID" value="TQM74703.1"/>
    <property type="molecule type" value="Genomic_DNA"/>
</dbReference>
<evidence type="ECO:0000313" key="2">
    <source>
        <dbReference type="EMBL" id="TQM74703.1"/>
    </source>
</evidence>
<dbReference type="Proteomes" id="UP000319213">
    <property type="component" value="Unassembled WGS sequence"/>
</dbReference>
<feature type="region of interest" description="Disordered" evidence="1">
    <location>
        <begin position="39"/>
        <end position="227"/>
    </location>
</feature>
<accession>A0A543IVU4</accession>
<sequence length="342" mass="35310">MARSKGRRRKPRRSRPLVRITAFAAVPVILAGGAVATARLWSPGGTTGGTTDHTGLSAYVAADPDPTAQATARPAPPKAAAESTAEKPLPAPEATTAAASRPHGAATPRADRPEKTPTAKDDKPEKAKGGKKAGASPKPGEEPADRSPDAWARGDVLGASDLADGEPLTSLYGLGDPGGGAPADGSGTARPDDTGPVTFSLVDPSGAAGDAPGRTEPDGTAATPRAGRSKYTDVAAMEYFQARWGAKDAAMKKVTDIRSVGGYLRIYTTLKDNAINHKHAVTLCERGRDYLAKERGVRHPVVFVHARTGLNGNPVLANDLGQGDKDCRLTTPRPGRGAKRSS</sequence>
<reference evidence="2 3" key="1">
    <citation type="submission" date="2019-06" db="EMBL/GenBank/DDBJ databases">
        <title>Sequencing the genomes of 1000 actinobacteria strains.</title>
        <authorList>
            <person name="Klenk H.-P."/>
        </authorList>
    </citation>
    <scope>NUCLEOTIDE SEQUENCE [LARGE SCALE GENOMIC DNA]</scope>
    <source>
        <strain evidence="2 3">DSM 43186</strain>
    </source>
</reference>
<comment type="caution">
    <text evidence="2">The sequence shown here is derived from an EMBL/GenBank/DDBJ whole genome shotgun (WGS) entry which is preliminary data.</text>
</comment>
<evidence type="ECO:0000313" key="3">
    <source>
        <dbReference type="Proteomes" id="UP000319213"/>
    </source>
</evidence>
<evidence type="ECO:0000256" key="1">
    <source>
        <dbReference type="SAM" id="MobiDB-lite"/>
    </source>
</evidence>
<gene>
    <name evidence="2" type="ORF">FHX40_1385</name>
</gene>
<proteinExistence type="predicted"/>